<reference evidence="1" key="2">
    <citation type="journal article" date="2022" name="New Phytol.">
        <title>Evolutionary transition to the ectomycorrhizal habit in the genomes of a hyperdiverse lineage of mushroom-forming fungi.</title>
        <authorList>
            <person name="Looney B."/>
            <person name="Miyauchi S."/>
            <person name="Morin E."/>
            <person name="Drula E."/>
            <person name="Courty P.E."/>
            <person name="Kohler A."/>
            <person name="Kuo A."/>
            <person name="LaButti K."/>
            <person name="Pangilinan J."/>
            <person name="Lipzen A."/>
            <person name="Riley R."/>
            <person name="Andreopoulos W."/>
            <person name="He G."/>
            <person name="Johnson J."/>
            <person name="Nolan M."/>
            <person name="Tritt A."/>
            <person name="Barry K.W."/>
            <person name="Grigoriev I.V."/>
            <person name="Nagy L.G."/>
            <person name="Hibbett D."/>
            <person name="Henrissat B."/>
            <person name="Matheny P.B."/>
            <person name="Labbe J."/>
            <person name="Martin F.M."/>
        </authorList>
    </citation>
    <scope>NUCLEOTIDE SEQUENCE</scope>
    <source>
        <strain evidence="1">FP105234-sp</strain>
    </source>
</reference>
<sequence length="496" mass="57180">MARSFEDDPLTAAIAPPPDETTEQKEVRERAEAEARRVSDEIDEQLRNERNALRRRRPPVKVLLLGQSESGKSTTLKNFQMHYSTELWQEERSSWRAIVQLNLIRSVVSLLDLLDQAMTTPEPIRLPLPETSRPQTSERLLSSPRAPPSAIEFSDIHRILRLRLAPLRGVQQDLERRLGAAAEEVITAGPRNEALPLPPGARERPAQEFAVRSRDGWRSALERFRPRNGDAQDTARAAENRLRKVAEVTEVIAGCGDDMKALWEDPVMKELLARKKIRMEDEPGFFLNDIERIARRDYEPSDDDIVHARLRTLGVQEYRFYVEQGRSLTAGHDWHMFDVGGTRSSRAHWYPYFDDVDAIIFLAPISCFDERLREDRRVNRLEDSYMLWQTLCSLPLLAKTQIILFLNKCDLLERKLRAGVHVRDHVPSFGDRSNDVETVKKYFQTHFKEIAKQHSPEPRRFYVHLTSVVDTRATAATLRTVEEGILRASLRRADLL</sequence>
<dbReference type="Proteomes" id="UP000814033">
    <property type="component" value="Unassembled WGS sequence"/>
</dbReference>
<evidence type="ECO:0000313" key="2">
    <source>
        <dbReference type="Proteomes" id="UP000814033"/>
    </source>
</evidence>
<dbReference type="EMBL" id="MU275878">
    <property type="protein sequence ID" value="KAI0049030.1"/>
    <property type="molecule type" value="Genomic_DNA"/>
</dbReference>
<gene>
    <name evidence="1" type="ORF">FA95DRAFT_1557297</name>
</gene>
<keyword evidence="2" id="KW-1185">Reference proteome</keyword>
<accession>A0ACB8RYK4</accession>
<proteinExistence type="predicted"/>
<organism evidence="1 2">
    <name type="scientific">Auriscalpium vulgare</name>
    <dbReference type="NCBI Taxonomy" id="40419"/>
    <lineage>
        <taxon>Eukaryota</taxon>
        <taxon>Fungi</taxon>
        <taxon>Dikarya</taxon>
        <taxon>Basidiomycota</taxon>
        <taxon>Agaricomycotina</taxon>
        <taxon>Agaricomycetes</taxon>
        <taxon>Russulales</taxon>
        <taxon>Auriscalpiaceae</taxon>
        <taxon>Auriscalpium</taxon>
    </lineage>
</organism>
<comment type="caution">
    <text evidence="1">The sequence shown here is derived from an EMBL/GenBank/DDBJ whole genome shotgun (WGS) entry which is preliminary data.</text>
</comment>
<protein>
    <submittedName>
        <fullName evidence="1">G-alpha-domain-containing protein</fullName>
    </submittedName>
</protein>
<evidence type="ECO:0000313" key="1">
    <source>
        <dbReference type="EMBL" id="KAI0049030.1"/>
    </source>
</evidence>
<reference evidence="1" key="1">
    <citation type="submission" date="2021-02" db="EMBL/GenBank/DDBJ databases">
        <authorList>
            <consortium name="DOE Joint Genome Institute"/>
            <person name="Ahrendt S."/>
            <person name="Looney B.P."/>
            <person name="Miyauchi S."/>
            <person name="Morin E."/>
            <person name="Drula E."/>
            <person name="Courty P.E."/>
            <person name="Chicoki N."/>
            <person name="Fauchery L."/>
            <person name="Kohler A."/>
            <person name="Kuo A."/>
            <person name="Labutti K."/>
            <person name="Pangilinan J."/>
            <person name="Lipzen A."/>
            <person name="Riley R."/>
            <person name="Andreopoulos W."/>
            <person name="He G."/>
            <person name="Johnson J."/>
            <person name="Barry K.W."/>
            <person name="Grigoriev I.V."/>
            <person name="Nagy L."/>
            <person name="Hibbett D."/>
            <person name="Henrissat B."/>
            <person name="Matheny P.B."/>
            <person name="Labbe J."/>
            <person name="Martin F."/>
        </authorList>
    </citation>
    <scope>NUCLEOTIDE SEQUENCE</scope>
    <source>
        <strain evidence="1">FP105234-sp</strain>
    </source>
</reference>
<name>A0ACB8RYK4_9AGAM</name>